<dbReference type="SMART" id="SM00298">
    <property type="entry name" value="CHROMO"/>
    <property type="match status" value="1"/>
</dbReference>
<keyword evidence="5" id="KW-0805">Transcription regulation</keyword>
<sequence>MCRWRGEEYKSCEIIERKQKSLPDGTTDPSGEWEYYVHYEGLNRRLDEWVGLERFDLGSVNDDGKVTRNSTNKRKHEHEALTAAGRGQGDGWRASGRCVSDAAARVRVCACQEHEEEGELDLATLKEHEEATKVKNISRIVMGKWKMETWYFSPFPKEYSKSEMLYICEHTHTHTALPTTPLPRPRPAFPDPFPRPLSPNPFPSPPLPPGGVQVDPQYQRAYCENLCLLAKLFLDHKTLYYDVEPFLFYIITEAARPTPIPAPLPVDSDGAHMVGYFSKEKVPSLAEGGGEYNLACILTLPCYQRRGYGKLMIAFSYELSRRESKMGTPERPISDLGLVSYRSYWVYALLEILHKHRGSISVQELSERTAFRTDDIVKTLQAFNLIRYFGGQHSILVTPKTLEQHYTNAKPNWIIDSTKLRWTPYHERPKR</sequence>
<dbReference type="EnsemblProtists" id="EOD31187">
    <property type="protein sequence ID" value="EOD31187"/>
    <property type="gene ID" value="EMIHUDRAFT_415328"/>
</dbReference>
<dbReference type="InterPro" id="IPR050603">
    <property type="entry name" value="MYST_HAT"/>
</dbReference>
<evidence type="ECO:0000256" key="7">
    <source>
        <dbReference type="PIRSR" id="PIRSR602717-51"/>
    </source>
</evidence>
<dbReference type="HOGENOM" id="CLU_011815_2_1_1"/>
<evidence type="ECO:0000313" key="10">
    <source>
        <dbReference type="Proteomes" id="UP000013827"/>
    </source>
</evidence>
<dbReference type="Proteomes" id="UP000013827">
    <property type="component" value="Unassembled WGS sequence"/>
</dbReference>
<reference evidence="9" key="2">
    <citation type="submission" date="2024-10" db="UniProtKB">
        <authorList>
            <consortium name="EnsemblProtists"/>
        </authorList>
    </citation>
    <scope>IDENTIFICATION</scope>
</reference>
<feature type="active site" description="Proton donor/acceptor" evidence="7">
    <location>
        <position position="330"/>
    </location>
</feature>
<keyword evidence="10" id="KW-1185">Reference proteome</keyword>
<dbReference type="Pfam" id="PF11717">
    <property type="entry name" value="Tudor-knot"/>
    <property type="match status" value="1"/>
</dbReference>
<protein>
    <recommendedName>
        <fullName evidence="2">histone acetyltransferase</fullName>
        <ecNumber evidence="2">2.3.1.48</ecNumber>
    </recommendedName>
</protein>
<proteinExistence type="inferred from homology"/>
<evidence type="ECO:0000256" key="3">
    <source>
        <dbReference type="ARBA" id="ARBA00022679"/>
    </source>
</evidence>
<comment type="similarity">
    <text evidence="1">Belongs to the MYST (SAS/MOZ) family.</text>
</comment>
<dbReference type="InterPro" id="IPR000953">
    <property type="entry name" value="Chromo/chromo_shadow_dom"/>
</dbReference>
<accession>A0A0D3K602</accession>
<keyword evidence="6" id="KW-0804">Transcription</keyword>
<evidence type="ECO:0000256" key="2">
    <source>
        <dbReference type="ARBA" id="ARBA00013184"/>
    </source>
</evidence>
<dbReference type="SUPFAM" id="SSF54160">
    <property type="entry name" value="Chromo domain-like"/>
    <property type="match status" value="1"/>
</dbReference>
<dbReference type="RefSeq" id="XP_005783616.1">
    <property type="nucleotide sequence ID" value="XM_005783559.1"/>
</dbReference>
<dbReference type="PROSITE" id="PS51726">
    <property type="entry name" value="MYST_HAT"/>
    <property type="match status" value="1"/>
</dbReference>
<dbReference type="GO" id="GO:0004402">
    <property type="term" value="F:histone acetyltransferase activity"/>
    <property type="evidence" value="ECO:0007669"/>
    <property type="project" value="InterPro"/>
</dbReference>
<dbReference type="FunFam" id="1.10.10.10:FF:000022">
    <property type="entry name" value="Histone acetyltransferase"/>
    <property type="match status" value="1"/>
</dbReference>
<evidence type="ECO:0000256" key="6">
    <source>
        <dbReference type="ARBA" id="ARBA00023163"/>
    </source>
</evidence>
<dbReference type="AlphaFoldDB" id="A0A0D3K602"/>
<dbReference type="PANTHER" id="PTHR10615">
    <property type="entry name" value="HISTONE ACETYLTRANSFERASE"/>
    <property type="match status" value="1"/>
</dbReference>
<reference evidence="10" key="1">
    <citation type="journal article" date="2013" name="Nature">
        <title>Pan genome of the phytoplankton Emiliania underpins its global distribution.</title>
        <authorList>
            <person name="Read B.A."/>
            <person name="Kegel J."/>
            <person name="Klute M.J."/>
            <person name="Kuo A."/>
            <person name="Lefebvre S.C."/>
            <person name="Maumus F."/>
            <person name="Mayer C."/>
            <person name="Miller J."/>
            <person name="Monier A."/>
            <person name="Salamov A."/>
            <person name="Young J."/>
            <person name="Aguilar M."/>
            <person name="Claverie J.M."/>
            <person name="Frickenhaus S."/>
            <person name="Gonzalez K."/>
            <person name="Herman E.K."/>
            <person name="Lin Y.C."/>
            <person name="Napier J."/>
            <person name="Ogata H."/>
            <person name="Sarno A.F."/>
            <person name="Shmutz J."/>
            <person name="Schroeder D."/>
            <person name="de Vargas C."/>
            <person name="Verret F."/>
            <person name="von Dassow P."/>
            <person name="Valentin K."/>
            <person name="Van de Peer Y."/>
            <person name="Wheeler G."/>
            <person name="Dacks J.B."/>
            <person name="Delwiche C.F."/>
            <person name="Dyhrman S.T."/>
            <person name="Glockner G."/>
            <person name="John U."/>
            <person name="Richards T."/>
            <person name="Worden A.Z."/>
            <person name="Zhang X."/>
            <person name="Grigoriev I.V."/>
            <person name="Allen A.E."/>
            <person name="Bidle K."/>
            <person name="Borodovsky M."/>
            <person name="Bowler C."/>
            <person name="Brownlee C."/>
            <person name="Cock J.M."/>
            <person name="Elias M."/>
            <person name="Gladyshev V.N."/>
            <person name="Groth M."/>
            <person name="Guda C."/>
            <person name="Hadaegh A."/>
            <person name="Iglesias-Rodriguez M.D."/>
            <person name="Jenkins J."/>
            <person name="Jones B.M."/>
            <person name="Lawson T."/>
            <person name="Leese F."/>
            <person name="Lindquist E."/>
            <person name="Lobanov A."/>
            <person name="Lomsadze A."/>
            <person name="Malik S.B."/>
            <person name="Marsh M.E."/>
            <person name="Mackinder L."/>
            <person name="Mock T."/>
            <person name="Mueller-Roeber B."/>
            <person name="Pagarete A."/>
            <person name="Parker M."/>
            <person name="Probert I."/>
            <person name="Quesneville H."/>
            <person name="Raines C."/>
            <person name="Rensing S.A."/>
            <person name="Riano-Pachon D.M."/>
            <person name="Richier S."/>
            <person name="Rokitta S."/>
            <person name="Shiraiwa Y."/>
            <person name="Soanes D.M."/>
            <person name="van der Giezen M."/>
            <person name="Wahlund T.M."/>
            <person name="Williams B."/>
            <person name="Wilson W."/>
            <person name="Wolfe G."/>
            <person name="Wurch L.L."/>
        </authorList>
    </citation>
    <scope>NUCLEOTIDE SEQUENCE</scope>
</reference>
<evidence type="ECO:0000313" key="9">
    <source>
        <dbReference type="EnsemblProtists" id="EOD31187"/>
    </source>
</evidence>
<dbReference type="Gene3D" id="2.30.30.140">
    <property type="match status" value="1"/>
</dbReference>
<dbReference type="GO" id="GO:0006355">
    <property type="term" value="P:regulation of DNA-templated transcription"/>
    <property type="evidence" value="ECO:0007669"/>
    <property type="project" value="InterPro"/>
</dbReference>
<dbReference type="InterPro" id="IPR025995">
    <property type="entry name" value="Tudor-knot"/>
</dbReference>
<dbReference type="Pfam" id="PF17772">
    <property type="entry name" value="zf-MYST"/>
    <property type="match status" value="1"/>
</dbReference>
<dbReference type="SUPFAM" id="SSF55729">
    <property type="entry name" value="Acyl-CoA N-acyltransferases (Nat)"/>
    <property type="match status" value="1"/>
</dbReference>
<dbReference type="InterPro" id="IPR002717">
    <property type="entry name" value="HAT_MYST-type"/>
</dbReference>
<name>A0A0D3K602_EMIH1</name>
<evidence type="ECO:0000259" key="8">
    <source>
        <dbReference type="PROSITE" id="PS51726"/>
    </source>
</evidence>
<dbReference type="OMA" id="PRLMINP"/>
<dbReference type="PaxDb" id="2903-EOD31187"/>
<dbReference type="Gene3D" id="1.10.10.10">
    <property type="entry name" value="Winged helix-like DNA-binding domain superfamily/Winged helix DNA-binding domain"/>
    <property type="match status" value="1"/>
</dbReference>
<dbReference type="Gene3D" id="3.40.630.30">
    <property type="match status" value="1"/>
</dbReference>
<evidence type="ECO:0000256" key="1">
    <source>
        <dbReference type="ARBA" id="ARBA00010107"/>
    </source>
</evidence>
<dbReference type="InterPro" id="IPR016197">
    <property type="entry name" value="Chromo-like_dom_sf"/>
</dbReference>
<evidence type="ECO:0000256" key="5">
    <source>
        <dbReference type="ARBA" id="ARBA00023015"/>
    </source>
</evidence>
<dbReference type="InterPro" id="IPR040706">
    <property type="entry name" value="Zf-MYST"/>
</dbReference>
<dbReference type="GeneID" id="17276460"/>
<dbReference type="STRING" id="2903.R1D8B5"/>
<dbReference type="KEGG" id="ehx:EMIHUDRAFT_415328"/>
<keyword evidence="4" id="KW-0007">Acetylation</keyword>
<feature type="domain" description="MYST-type HAT" evidence="8">
    <location>
        <begin position="132"/>
        <end position="424"/>
    </location>
</feature>
<organism evidence="9 10">
    <name type="scientific">Emiliania huxleyi (strain CCMP1516)</name>
    <dbReference type="NCBI Taxonomy" id="280463"/>
    <lineage>
        <taxon>Eukaryota</taxon>
        <taxon>Haptista</taxon>
        <taxon>Haptophyta</taxon>
        <taxon>Prymnesiophyceae</taxon>
        <taxon>Isochrysidales</taxon>
        <taxon>Noelaerhabdaceae</taxon>
        <taxon>Emiliania</taxon>
    </lineage>
</organism>
<evidence type="ECO:0000256" key="4">
    <source>
        <dbReference type="ARBA" id="ARBA00022990"/>
    </source>
</evidence>
<keyword evidence="3" id="KW-0808">Transferase</keyword>
<dbReference type="EC" id="2.3.1.48" evidence="2"/>
<dbReference type="InterPro" id="IPR036388">
    <property type="entry name" value="WH-like_DNA-bd_sf"/>
</dbReference>
<dbReference type="InterPro" id="IPR016181">
    <property type="entry name" value="Acyl_CoA_acyltransferase"/>
</dbReference>
<dbReference type="Pfam" id="PF01853">
    <property type="entry name" value="MOZ_SAS"/>
    <property type="match status" value="1"/>
</dbReference>
<dbReference type="eggNOG" id="KOG2747">
    <property type="taxonomic scope" value="Eukaryota"/>
</dbReference>
<dbReference type="Gene3D" id="3.30.60.60">
    <property type="entry name" value="N-acetyl transferase-like"/>
    <property type="match status" value="1"/>
</dbReference>